<dbReference type="eggNOG" id="ENOG502R53P">
    <property type="taxonomic scope" value="Eukaryota"/>
</dbReference>
<gene>
    <name evidence="3" type="ORF">SORBI_3002G373500</name>
</gene>
<evidence type="ECO:0000313" key="3">
    <source>
        <dbReference type="EMBL" id="KXG36679.1"/>
    </source>
</evidence>
<feature type="domain" description="F-box" evidence="1">
    <location>
        <begin position="17"/>
        <end position="51"/>
    </location>
</feature>
<dbReference type="InParanoid" id="A0A1B6QFI6"/>
<accession>A0A1B6QFI6</accession>
<reference evidence="4" key="2">
    <citation type="journal article" date="2018" name="Plant J.">
        <title>The Sorghum bicolor reference genome: improved assembly, gene annotations, a transcriptome atlas, and signatures of genome organization.</title>
        <authorList>
            <person name="McCormick R.F."/>
            <person name="Truong S.K."/>
            <person name="Sreedasyam A."/>
            <person name="Jenkins J."/>
            <person name="Shu S."/>
            <person name="Sims D."/>
            <person name="Kennedy M."/>
            <person name="Amirebrahimi M."/>
            <person name="Weers B.D."/>
            <person name="McKinley B."/>
            <person name="Mattison A."/>
            <person name="Morishige D.T."/>
            <person name="Grimwood J."/>
            <person name="Schmutz J."/>
            <person name="Mullet J.E."/>
        </authorList>
    </citation>
    <scope>NUCLEOTIDE SEQUENCE [LARGE SCALE GENOMIC DNA]</scope>
    <source>
        <strain evidence="4">cv. BTx623</strain>
    </source>
</reference>
<dbReference type="PANTHER" id="PTHR33127">
    <property type="entry name" value="TRANSMEMBRANE PROTEIN"/>
    <property type="match status" value="1"/>
</dbReference>
<evidence type="ECO:0000259" key="2">
    <source>
        <dbReference type="Pfam" id="PF03478"/>
    </source>
</evidence>
<reference evidence="3 4" key="1">
    <citation type="journal article" date="2009" name="Nature">
        <title>The Sorghum bicolor genome and the diversification of grasses.</title>
        <authorList>
            <person name="Paterson A.H."/>
            <person name="Bowers J.E."/>
            <person name="Bruggmann R."/>
            <person name="Dubchak I."/>
            <person name="Grimwood J."/>
            <person name="Gundlach H."/>
            <person name="Haberer G."/>
            <person name="Hellsten U."/>
            <person name="Mitros T."/>
            <person name="Poliakov A."/>
            <person name="Schmutz J."/>
            <person name="Spannagl M."/>
            <person name="Tang H."/>
            <person name="Wang X."/>
            <person name="Wicker T."/>
            <person name="Bharti A.K."/>
            <person name="Chapman J."/>
            <person name="Feltus F.A."/>
            <person name="Gowik U."/>
            <person name="Grigoriev I.V."/>
            <person name="Lyons E."/>
            <person name="Maher C.A."/>
            <person name="Martis M."/>
            <person name="Narechania A."/>
            <person name="Otillar R.P."/>
            <person name="Penning B.W."/>
            <person name="Salamov A.A."/>
            <person name="Wang Y."/>
            <person name="Zhang L."/>
            <person name="Carpita N.C."/>
            <person name="Freeling M."/>
            <person name="Gingle A.R."/>
            <person name="Hash C.T."/>
            <person name="Keller B."/>
            <person name="Klein P."/>
            <person name="Kresovich S."/>
            <person name="McCann M.C."/>
            <person name="Ming R."/>
            <person name="Peterson D.G."/>
            <person name="Mehboob-ur-Rahman"/>
            <person name="Ware D."/>
            <person name="Westhoff P."/>
            <person name="Mayer K.F."/>
            <person name="Messing J."/>
            <person name="Rokhsar D.S."/>
        </authorList>
    </citation>
    <scope>NUCLEOTIDE SEQUENCE [LARGE SCALE GENOMIC DNA]</scope>
    <source>
        <strain evidence="4">cv. BTx623</strain>
    </source>
</reference>
<dbReference type="InterPro" id="IPR005174">
    <property type="entry name" value="KIB1-4_b-propeller"/>
</dbReference>
<dbReference type="InterPro" id="IPR036047">
    <property type="entry name" value="F-box-like_dom_sf"/>
</dbReference>
<dbReference type="AlphaFoldDB" id="A0A1B6QFI6"/>
<keyword evidence="4" id="KW-1185">Reference proteome</keyword>
<evidence type="ECO:0000313" key="4">
    <source>
        <dbReference type="Proteomes" id="UP000000768"/>
    </source>
</evidence>
<dbReference type="Gramene" id="KXG36679">
    <property type="protein sequence ID" value="KXG36679"/>
    <property type="gene ID" value="SORBI_3002G373500"/>
</dbReference>
<dbReference type="InterPro" id="IPR001810">
    <property type="entry name" value="F-box_dom"/>
</dbReference>
<protein>
    <recommendedName>
        <fullName evidence="5">F-box domain-containing protein</fullName>
    </recommendedName>
</protein>
<dbReference type="SUPFAM" id="SSF81383">
    <property type="entry name" value="F-box domain"/>
    <property type="match status" value="1"/>
</dbReference>
<evidence type="ECO:0000259" key="1">
    <source>
        <dbReference type="Pfam" id="PF00646"/>
    </source>
</evidence>
<dbReference type="Gene3D" id="1.20.1280.50">
    <property type="match status" value="1"/>
</dbReference>
<dbReference type="OMA" id="ICCSNGQ"/>
<proteinExistence type="predicted"/>
<sequence length="389" mass="43689">MAAATTTAMAAQDKRDWSSLPRDLLSLVLKRLPWSTHPSFGAACRNWRSVVAPFYPAWVTPVLLSAADVGSTNLRFYSPYYHKNFEVSCTLEAPGAKFCCAAGRHLTLCQLSKVLEADLVTGDVHELPPSIYGWFHFVVYDGGVEPERMFGVHTIGHPRTALTVKDDDGEWDGWHLALVPDSGFMEASPNTNPVLHGGSLYVLFDDGKLAVYDESLHCDDDGFFKILDKPSSFGIHKCDEEPEDKYLFESDDGELMAVLIGRRGTPVRIVKLDEQEMEWHEVDSLGGRALFTGTLDTLMSKTKVKWMQNKVFFPRLYQWPDTVHVDIVDRHGELAFVPTSTGAGRDTKPAKDGANIWSHQLGSENSTQFWDTEKLDYSIWVDFNIHNKK</sequence>
<dbReference type="Proteomes" id="UP000000768">
    <property type="component" value="Chromosome 2"/>
</dbReference>
<evidence type="ECO:0008006" key="5">
    <source>
        <dbReference type="Google" id="ProtNLM"/>
    </source>
</evidence>
<dbReference type="Pfam" id="PF00646">
    <property type="entry name" value="F-box"/>
    <property type="match status" value="1"/>
</dbReference>
<dbReference type="FunCoup" id="A0A1B6QFI6">
    <property type="interactions" value="74"/>
</dbReference>
<feature type="domain" description="KIB1-4 beta-propeller" evidence="2">
    <location>
        <begin position="93"/>
        <end position="314"/>
    </location>
</feature>
<dbReference type="EMBL" id="CM000761">
    <property type="protein sequence ID" value="KXG36679.1"/>
    <property type="molecule type" value="Genomic_DNA"/>
</dbReference>
<name>A0A1B6QFI6_SORBI</name>
<dbReference type="PANTHER" id="PTHR33127:SF69">
    <property type="entry name" value="OS09G0340800 PROTEIN"/>
    <property type="match status" value="1"/>
</dbReference>
<organism evidence="3 4">
    <name type="scientific">Sorghum bicolor</name>
    <name type="common">Sorghum</name>
    <name type="synonym">Sorghum vulgare</name>
    <dbReference type="NCBI Taxonomy" id="4558"/>
    <lineage>
        <taxon>Eukaryota</taxon>
        <taxon>Viridiplantae</taxon>
        <taxon>Streptophyta</taxon>
        <taxon>Embryophyta</taxon>
        <taxon>Tracheophyta</taxon>
        <taxon>Spermatophyta</taxon>
        <taxon>Magnoliopsida</taxon>
        <taxon>Liliopsida</taxon>
        <taxon>Poales</taxon>
        <taxon>Poaceae</taxon>
        <taxon>PACMAD clade</taxon>
        <taxon>Panicoideae</taxon>
        <taxon>Andropogonodae</taxon>
        <taxon>Andropogoneae</taxon>
        <taxon>Sorghinae</taxon>
        <taxon>Sorghum</taxon>
    </lineage>
</organism>
<dbReference type="Pfam" id="PF03478">
    <property type="entry name" value="Beta-prop_KIB1-4"/>
    <property type="match status" value="1"/>
</dbReference>